<dbReference type="Proteomes" id="UP000187485">
    <property type="component" value="Unassembled WGS sequence"/>
</dbReference>
<evidence type="ECO:0000313" key="1">
    <source>
        <dbReference type="EMBL" id="GAV22395.1"/>
    </source>
</evidence>
<dbReference type="STRING" id="870242.cpu_09050"/>
<protein>
    <recommendedName>
        <fullName evidence="3">CRISPR-associated protein</fullName>
    </recommendedName>
</protein>
<reference evidence="2" key="1">
    <citation type="submission" date="2016-12" db="EMBL/GenBank/DDBJ databases">
        <title>Draft Genome Sequences od Carboxydothermus pertinax and islandicus, Hydrogenogenic Carboxydotrophic Bacteria.</title>
        <authorList>
            <person name="Fukuyama Y."/>
            <person name="Ohmae K."/>
            <person name="Yoneda Y."/>
            <person name="Yoshida T."/>
            <person name="Sako Y."/>
        </authorList>
    </citation>
    <scope>NUCLEOTIDE SEQUENCE [LARGE SCALE GENOMIC DNA]</scope>
    <source>
        <strain evidence="2">Ug1</strain>
    </source>
</reference>
<proteinExistence type="predicted"/>
<sequence>MKILISPLGISPGLLYSALYHVKPDFLFCLTSEKGKEKLPEIMEKAGYKGGYSVFIVDDPFTSFHETEVVWKSLKDLLVSDAEIVVNITGGTTALQYLVQKTAERLESQGFSVKTVALIDRRSRGEQENNPYVSGEILYL</sequence>
<accession>A0A1L8CTY5</accession>
<dbReference type="AlphaFoldDB" id="A0A1L8CTY5"/>
<dbReference type="EMBL" id="BDJK01000012">
    <property type="protein sequence ID" value="GAV22395.1"/>
    <property type="molecule type" value="Genomic_DNA"/>
</dbReference>
<evidence type="ECO:0008006" key="3">
    <source>
        <dbReference type="Google" id="ProtNLM"/>
    </source>
</evidence>
<comment type="caution">
    <text evidence="1">The sequence shown here is derived from an EMBL/GenBank/DDBJ whole genome shotgun (WGS) entry which is preliminary data.</text>
</comment>
<keyword evidence="2" id="KW-1185">Reference proteome</keyword>
<gene>
    <name evidence="1" type="ORF">cpu_09050</name>
</gene>
<name>A0A1L8CTY5_9THEO</name>
<dbReference type="RefSeq" id="WP_075858880.1">
    <property type="nucleotide sequence ID" value="NZ_BDJK01000012.1"/>
</dbReference>
<dbReference type="OrthoDB" id="9777703at2"/>
<evidence type="ECO:0000313" key="2">
    <source>
        <dbReference type="Proteomes" id="UP000187485"/>
    </source>
</evidence>
<organism evidence="1 2">
    <name type="scientific">Carboxydothermus pertinax</name>
    <dbReference type="NCBI Taxonomy" id="870242"/>
    <lineage>
        <taxon>Bacteria</taxon>
        <taxon>Bacillati</taxon>
        <taxon>Bacillota</taxon>
        <taxon>Clostridia</taxon>
        <taxon>Thermoanaerobacterales</taxon>
        <taxon>Thermoanaerobacteraceae</taxon>
        <taxon>Carboxydothermus</taxon>
    </lineage>
</organism>